<comment type="similarity">
    <text evidence="2">Belongs to the RLP family.</text>
</comment>
<dbReference type="InterPro" id="IPR046956">
    <property type="entry name" value="RLP23-like"/>
</dbReference>
<feature type="transmembrane region" description="Helical" evidence="12">
    <location>
        <begin position="960"/>
        <end position="984"/>
    </location>
</feature>
<reference evidence="15 16" key="1">
    <citation type="journal article" date="2024" name="G3 (Bethesda)">
        <title>Genome assembly of Hibiscus sabdariffa L. provides insights into metabolisms of medicinal natural products.</title>
        <authorList>
            <person name="Kim T."/>
        </authorList>
    </citation>
    <scope>NUCLEOTIDE SEQUENCE [LARGE SCALE GENOMIC DNA]</scope>
    <source>
        <strain evidence="15">TK-2024</strain>
        <tissue evidence="15">Old leaves</tissue>
    </source>
</reference>
<evidence type="ECO:0000256" key="13">
    <source>
        <dbReference type="SAM" id="SignalP"/>
    </source>
</evidence>
<dbReference type="InterPro" id="IPR003591">
    <property type="entry name" value="Leu-rich_rpt_typical-subtyp"/>
</dbReference>
<dbReference type="Pfam" id="PF00560">
    <property type="entry name" value="LRR_1"/>
    <property type="match status" value="11"/>
</dbReference>
<dbReference type="SMART" id="SM00369">
    <property type="entry name" value="LRR_TYP"/>
    <property type="match status" value="13"/>
</dbReference>
<evidence type="ECO:0000256" key="11">
    <source>
        <dbReference type="ARBA" id="ARBA00023180"/>
    </source>
</evidence>
<evidence type="ECO:0000256" key="6">
    <source>
        <dbReference type="ARBA" id="ARBA00022729"/>
    </source>
</evidence>
<evidence type="ECO:0000313" key="15">
    <source>
        <dbReference type="EMBL" id="KAK9004861.1"/>
    </source>
</evidence>
<evidence type="ECO:0000256" key="2">
    <source>
        <dbReference type="ARBA" id="ARBA00009592"/>
    </source>
</evidence>
<accession>A0ABR2QVY4</accession>
<dbReference type="PANTHER" id="PTHR48061">
    <property type="entry name" value="LEUCINE-RICH REPEAT RECEPTOR PROTEIN KINASE EMS1-LIKE-RELATED"/>
    <property type="match status" value="1"/>
</dbReference>
<evidence type="ECO:0000256" key="10">
    <source>
        <dbReference type="ARBA" id="ARBA00023170"/>
    </source>
</evidence>
<keyword evidence="5 12" id="KW-0812">Transmembrane</keyword>
<feature type="domain" description="Leucine-rich repeat-containing N-terminal plant-type" evidence="14">
    <location>
        <begin position="35"/>
        <end position="81"/>
    </location>
</feature>
<evidence type="ECO:0000256" key="7">
    <source>
        <dbReference type="ARBA" id="ARBA00022737"/>
    </source>
</evidence>
<sequence length="1067" mass="118558">MGNFLWFPQFLHLILQLLVFRVVSSSHNPNTLCVSDDKSALLQFKSTMSIDGYSACPDSYPKTKWWNESTSCCSWEGVSCDDATGRVIGLDLSCSMLSGSFPQNTSLFRLQELKQLNLAFNDLSGSSIPHGFSQLVSLEYLNLSGSSLSGLVPSDVSFLTKLTSLDLSFNLRQSFDRHTFEMFTRNLSKLENLLLDTVNMSDVMPTSFNNSPSPLKRLSLRDCGLEGAFPSEIFQLGKLEYLDLSGNSLTGHLPKSNWSSRLRLLDLFRNQFRGSVPASLGNLTRITSLYFGSNLFEGQIPDVFGNLNKLTTLHFSGCNFSDQLPPSLFNLPQLTYLSLSSNRLEGTLPTHVTGLQKLKEFHANDNLLTGGIPSWLFTLPSLESLDLSSNSLTGPIDEIQKPNSVREVNLGNNDIHGEIPTSFFGLVNLIHLDLSSNNLSWVIKSDMLSKLVSLETLYLSSNNLSGVAKLDVLSMLKNLSALDLSNNKLLSVTSDSGVISTFQALRGLYLSSCNVRQFPNFLASVKSLMNLDLSNNAIRGSVLKWESEDWEQLTYLNLSHNFLTGIEQFPGKNLQTLDLRSNLLQGSLPDPPASLEEFYISENKLAGEIPPSICNLTSLRILDLSRNYLGGSIPACLGNFSYEVSIINLQRNHLSGKIPNFCADDNLLTTLSLKDNQLEGSLPQSLVNCRYLKFLNVANNTLNGLFPRQLSILPDLQVLNLRSNGFYGRIDNFMHDSGLDNSMDNSCFLSLQVIDLSQNDFTGPLPTKFFQNFNAMKVVHDLNVNCEFYNHLCRDDSYKNVIEITMKRLEMELDLGKSLTGFTLIDFSDNRFDGQIPKVLGELHSLLALNLSHNNLTGPLPPSMGNMAALESLDLSSNKLGGKIPSELVTLTFLEVLNLSHNNLVGPIPVGNQFNTFENDSYAGNLDLCGVPLSKKCGNEEEPKPPTSKLVEYDGSAIPLIWELVMMGYGCGVVLGLSTGYIVFTTGRPWWFVRIVERDWQRNFTRWGYELNLREDRIQFQFLCQRSEDRIQAGLGGVTSAAIAVRKLSIQLCCTVNDRRNRLGVSC</sequence>
<evidence type="ECO:0000256" key="4">
    <source>
        <dbReference type="ARBA" id="ARBA00022614"/>
    </source>
</evidence>
<dbReference type="Pfam" id="PF13855">
    <property type="entry name" value="LRR_8"/>
    <property type="match status" value="2"/>
</dbReference>
<evidence type="ECO:0000256" key="9">
    <source>
        <dbReference type="ARBA" id="ARBA00023136"/>
    </source>
</evidence>
<evidence type="ECO:0000256" key="1">
    <source>
        <dbReference type="ARBA" id="ARBA00004251"/>
    </source>
</evidence>
<evidence type="ECO:0000259" key="14">
    <source>
        <dbReference type="Pfam" id="PF08263"/>
    </source>
</evidence>
<evidence type="ECO:0000256" key="12">
    <source>
        <dbReference type="SAM" id="Phobius"/>
    </source>
</evidence>
<name>A0ABR2QVY4_9ROSI</name>
<evidence type="ECO:0000313" key="16">
    <source>
        <dbReference type="Proteomes" id="UP001396334"/>
    </source>
</evidence>
<dbReference type="Proteomes" id="UP001396334">
    <property type="component" value="Unassembled WGS sequence"/>
</dbReference>
<dbReference type="SUPFAM" id="SSF52058">
    <property type="entry name" value="L domain-like"/>
    <property type="match status" value="1"/>
</dbReference>
<gene>
    <name evidence="15" type="ORF">V6N11_042313</name>
</gene>
<keyword evidence="8 12" id="KW-1133">Transmembrane helix</keyword>
<dbReference type="Gene3D" id="3.80.10.10">
    <property type="entry name" value="Ribonuclease Inhibitor"/>
    <property type="match status" value="3"/>
</dbReference>
<dbReference type="PRINTS" id="PR00019">
    <property type="entry name" value="LEURICHRPT"/>
</dbReference>
<keyword evidence="6 13" id="KW-0732">Signal</keyword>
<protein>
    <recommendedName>
        <fullName evidence="14">Leucine-rich repeat-containing N-terminal plant-type domain-containing protein</fullName>
    </recommendedName>
</protein>
<keyword evidence="3" id="KW-1003">Cell membrane</keyword>
<keyword evidence="7" id="KW-0677">Repeat</keyword>
<evidence type="ECO:0000256" key="8">
    <source>
        <dbReference type="ARBA" id="ARBA00022989"/>
    </source>
</evidence>
<dbReference type="EMBL" id="JBBPBN010000030">
    <property type="protein sequence ID" value="KAK9004861.1"/>
    <property type="molecule type" value="Genomic_DNA"/>
</dbReference>
<dbReference type="InterPro" id="IPR032675">
    <property type="entry name" value="LRR_dom_sf"/>
</dbReference>
<proteinExistence type="inferred from homology"/>
<organism evidence="15 16">
    <name type="scientific">Hibiscus sabdariffa</name>
    <name type="common">roselle</name>
    <dbReference type="NCBI Taxonomy" id="183260"/>
    <lineage>
        <taxon>Eukaryota</taxon>
        <taxon>Viridiplantae</taxon>
        <taxon>Streptophyta</taxon>
        <taxon>Embryophyta</taxon>
        <taxon>Tracheophyta</taxon>
        <taxon>Spermatophyta</taxon>
        <taxon>Magnoliopsida</taxon>
        <taxon>eudicotyledons</taxon>
        <taxon>Gunneridae</taxon>
        <taxon>Pentapetalae</taxon>
        <taxon>rosids</taxon>
        <taxon>malvids</taxon>
        <taxon>Malvales</taxon>
        <taxon>Malvaceae</taxon>
        <taxon>Malvoideae</taxon>
        <taxon>Hibiscus</taxon>
    </lineage>
</organism>
<feature type="chain" id="PRO_5047207669" description="Leucine-rich repeat-containing N-terminal plant-type domain-containing protein" evidence="13">
    <location>
        <begin position="26"/>
        <end position="1067"/>
    </location>
</feature>
<keyword evidence="9 12" id="KW-0472">Membrane</keyword>
<keyword evidence="11" id="KW-0325">Glycoprotein</keyword>
<dbReference type="SMART" id="SM00365">
    <property type="entry name" value="LRR_SD22"/>
    <property type="match status" value="10"/>
</dbReference>
<keyword evidence="4" id="KW-0433">Leucine-rich repeat</keyword>
<keyword evidence="16" id="KW-1185">Reference proteome</keyword>
<dbReference type="SUPFAM" id="SSF52047">
    <property type="entry name" value="RNI-like"/>
    <property type="match status" value="2"/>
</dbReference>
<comment type="caution">
    <text evidence="15">The sequence shown here is derived from an EMBL/GenBank/DDBJ whole genome shotgun (WGS) entry which is preliminary data.</text>
</comment>
<dbReference type="PANTHER" id="PTHR48061:SF46">
    <property type="entry name" value="LEUCINE-RICH REPEAT-CONTAINING N-TERMINAL PLANT-TYPE DOMAIN-CONTAINING PROTEIN"/>
    <property type="match status" value="1"/>
</dbReference>
<feature type="signal peptide" evidence="13">
    <location>
        <begin position="1"/>
        <end position="25"/>
    </location>
</feature>
<dbReference type="InterPro" id="IPR001611">
    <property type="entry name" value="Leu-rich_rpt"/>
</dbReference>
<comment type="subcellular location">
    <subcellularLocation>
        <location evidence="1">Cell membrane</location>
        <topology evidence="1">Single-pass type I membrane protein</topology>
    </subcellularLocation>
</comment>
<evidence type="ECO:0000256" key="5">
    <source>
        <dbReference type="ARBA" id="ARBA00022692"/>
    </source>
</evidence>
<dbReference type="InterPro" id="IPR013210">
    <property type="entry name" value="LRR_N_plant-typ"/>
</dbReference>
<dbReference type="PROSITE" id="PS51450">
    <property type="entry name" value="LRR"/>
    <property type="match status" value="3"/>
</dbReference>
<dbReference type="Pfam" id="PF08263">
    <property type="entry name" value="LRRNT_2"/>
    <property type="match status" value="1"/>
</dbReference>
<keyword evidence="10" id="KW-0675">Receptor</keyword>
<evidence type="ECO:0000256" key="3">
    <source>
        <dbReference type="ARBA" id="ARBA00022475"/>
    </source>
</evidence>